<feature type="transmembrane region" description="Helical" evidence="10">
    <location>
        <begin position="100"/>
        <end position="118"/>
    </location>
</feature>
<evidence type="ECO:0000256" key="8">
    <source>
        <dbReference type="ARBA" id="ARBA00023170"/>
    </source>
</evidence>
<accession>B4IE30</accession>
<dbReference type="AlphaFoldDB" id="B4IE30"/>
<dbReference type="GO" id="GO:0004984">
    <property type="term" value="F:olfactory receptor activity"/>
    <property type="evidence" value="ECO:0007669"/>
    <property type="project" value="InterPro"/>
</dbReference>
<comment type="caution">
    <text evidence="10">Lacks conserved residue(s) required for the propagation of feature annotation.</text>
</comment>
<dbReference type="Proteomes" id="UP000001292">
    <property type="component" value="Unassembled WGS sequence"/>
</dbReference>
<reference evidence="11 12" key="1">
    <citation type="journal article" date="2007" name="Nature">
        <title>Evolution of genes and genomes on the Drosophila phylogeny.</title>
        <authorList>
            <consortium name="Drosophila 12 Genomes Consortium"/>
            <person name="Clark A.G."/>
            <person name="Eisen M.B."/>
            <person name="Smith D.R."/>
            <person name="Bergman C.M."/>
            <person name="Oliver B."/>
            <person name="Markow T.A."/>
            <person name="Kaufman T.C."/>
            <person name="Kellis M."/>
            <person name="Gelbart W."/>
            <person name="Iyer V.N."/>
            <person name="Pollard D.A."/>
            <person name="Sackton T.B."/>
            <person name="Larracuente A.M."/>
            <person name="Singh N.D."/>
            <person name="Abad J.P."/>
            <person name="Abt D.N."/>
            <person name="Adryan B."/>
            <person name="Aguade M."/>
            <person name="Akashi H."/>
            <person name="Anderson W.W."/>
            <person name="Aquadro C.F."/>
            <person name="Ardell D.H."/>
            <person name="Arguello R."/>
            <person name="Artieri C.G."/>
            <person name="Barbash D.A."/>
            <person name="Barker D."/>
            <person name="Barsanti P."/>
            <person name="Batterham P."/>
            <person name="Batzoglou S."/>
            <person name="Begun D."/>
            <person name="Bhutkar A."/>
            <person name="Blanco E."/>
            <person name="Bosak S.A."/>
            <person name="Bradley R.K."/>
            <person name="Brand A.D."/>
            <person name="Brent M.R."/>
            <person name="Brooks A.N."/>
            <person name="Brown R.H."/>
            <person name="Butlin R.K."/>
            <person name="Caggese C."/>
            <person name="Calvi B.R."/>
            <person name="Bernardo de Carvalho A."/>
            <person name="Caspi A."/>
            <person name="Castrezana S."/>
            <person name="Celniker S.E."/>
            <person name="Chang J.L."/>
            <person name="Chapple C."/>
            <person name="Chatterji S."/>
            <person name="Chinwalla A."/>
            <person name="Civetta A."/>
            <person name="Clifton S.W."/>
            <person name="Comeron J.M."/>
            <person name="Costello J.C."/>
            <person name="Coyne J.A."/>
            <person name="Daub J."/>
            <person name="David R.G."/>
            <person name="Delcher A.L."/>
            <person name="Delehaunty K."/>
            <person name="Do C.B."/>
            <person name="Ebling H."/>
            <person name="Edwards K."/>
            <person name="Eickbush T."/>
            <person name="Evans J.D."/>
            <person name="Filipski A."/>
            <person name="Findeiss S."/>
            <person name="Freyhult E."/>
            <person name="Fulton L."/>
            <person name="Fulton R."/>
            <person name="Garcia A.C."/>
            <person name="Gardiner A."/>
            <person name="Garfield D.A."/>
            <person name="Garvin B.E."/>
            <person name="Gibson G."/>
            <person name="Gilbert D."/>
            <person name="Gnerre S."/>
            <person name="Godfrey J."/>
            <person name="Good R."/>
            <person name="Gotea V."/>
            <person name="Gravely B."/>
            <person name="Greenberg A.J."/>
            <person name="Griffiths-Jones S."/>
            <person name="Gross S."/>
            <person name="Guigo R."/>
            <person name="Gustafson E.A."/>
            <person name="Haerty W."/>
            <person name="Hahn M.W."/>
            <person name="Halligan D.L."/>
            <person name="Halpern A.L."/>
            <person name="Halter G.M."/>
            <person name="Han M.V."/>
            <person name="Heger A."/>
            <person name="Hillier L."/>
            <person name="Hinrichs A.S."/>
            <person name="Holmes I."/>
            <person name="Hoskins R.A."/>
            <person name="Hubisz M.J."/>
            <person name="Hultmark D."/>
            <person name="Huntley M.A."/>
            <person name="Jaffe D.B."/>
            <person name="Jagadeeshan S."/>
            <person name="Jeck W.R."/>
            <person name="Johnson J."/>
            <person name="Jones C.D."/>
            <person name="Jordan W.C."/>
            <person name="Karpen G.H."/>
            <person name="Kataoka E."/>
            <person name="Keightley P.D."/>
            <person name="Kheradpour P."/>
            <person name="Kirkness E.F."/>
            <person name="Koerich L.B."/>
            <person name="Kristiansen K."/>
            <person name="Kudrna D."/>
            <person name="Kulathinal R.J."/>
            <person name="Kumar S."/>
            <person name="Kwok R."/>
            <person name="Lander E."/>
            <person name="Langley C.H."/>
            <person name="Lapoint R."/>
            <person name="Lazzaro B.P."/>
            <person name="Lee S.J."/>
            <person name="Levesque L."/>
            <person name="Li R."/>
            <person name="Lin C.F."/>
            <person name="Lin M.F."/>
            <person name="Lindblad-Toh K."/>
            <person name="Llopart A."/>
            <person name="Long M."/>
            <person name="Low L."/>
            <person name="Lozovsky E."/>
            <person name="Lu J."/>
            <person name="Luo M."/>
            <person name="Machado C.A."/>
            <person name="Makalowski W."/>
            <person name="Marzo M."/>
            <person name="Matsuda M."/>
            <person name="Matzkin L."/>
            <person name="McAllister B."/>
            <person name="McBride C.S."/>
            <person name="McKernan B."/>
            <person name="McKernan K."/>
            <person name="Mendez-Lago M."/>
            <person name="Minx P."/>
            <person name="Mollenhauer M.U."/>
            <person name="Montooth K."/>
            <person name="Mount S.M."/>
            <person name="Mu X."/>
            <person name="Myers E."/>
            <person name="Negre B."/>
            <person name="Newfeld S."/>
            <person name="Nielsen R."/>
            <person name="Noor M.A."/>
            <person name="O'Grady P."/>
            <person name="Pachter L."/>
            <person name="Papaceit M."/>
            <person name="Parisi M.J."/>
            <person name="Parisi M."/>
            <person name="Parts L."/>
            <person name="Pedersen J.S."/>
            <person name="Pesole G."/>
            <person name="Phillippy A.M."/>
            <person name="Ponting C.P."/>
            <person name="Pop M."/>
            <person name="Porcelli D."/>
            <person name="Powell J.R."/>
            <person name="Prohaska S."/>
            <person name="Pruitt K."/>
            <person name="Puig M."/>
            <person name="Quesneville H."/>
            <person name="Ram K.R."/>
            <person name="Rand D."/>
            <person name="Rasmussen M.D."/>
            <person name="Reed L.K."/>
            <person name="Reenan R."/>
            <person name="Reily A."/>
            <person name="Remington K.A."/>
            <person name="Rieger T.T."/>
            <person name="Ritchie M.G."/>
            <person name="Robin C."/>
            <person name="Rogers Y.H."/>
            <person name="Rohde C."/>
            <person name="Rozas J."/>
            <person name="Rubenfield M.J."/>
            <person name="Ruiz A."/>
            <person name="Russo S."/>
            <person name="Salzberg S.L."/>
            <person name="Sanchez-Gracia A."/>
            <person name="Saranga D.J."/>
            <person name="Sato H."/>
            <person name="Schaeffer S.W."/>
            <person name="Schatz M.C."/>
            <person name="Schlenke T."/>
            <person name="Schwartz R."/>
            <person name="Segarra C."/>
            <person name="Singh R.S."/>
            <person name="Sirot L."/>
            <person name="Sirota M."/>
            <person name="Sisneros N.B."/>
            <person name="Smith C.D."/>
            <person name="Smith T.F."/>
            <person name="Spieth J."/>
            <person name="Stage D.E."/>
            <person name="Stark A."/>
            <person name="Stephan W."/>
            <person name="Strausberg R.L."/>
            <person name="Strempel S."/>
            <person name="Sturgill D."/>
            <person name="Sutton G."/>
            <person name="Sutton G.G."/>
            <person name="Tao W."/>
            <person name="Teichmann S."/>
            <person name="Tobari Y.N."/>
            <person name="Tomimura Y."/>
            <person name="Tsolas J.M."/>
            <person name="Valente V.L."/>
            <person name="Venter E."/>
            <person name="Venter J.C."/>
            <person name="Vicario S."/>
            <person name="Vieira F.G."/>
            <person name="Vilella A.J."/>
            <person name="Villasante A."/>
            <person name="Walenz B."/>
            <person name="Wang J."/>
            <person name="Wasserman M."/>
            <person name="Watts T."/>
            <person name="Wilson D."/>
            <person name="Wilson R.K."/>
            <person name="Wing R.A."/>
            <person name="Wolfner M.F."/>
            <person name="Wong A."/>
            <person name="Wong G.K."/>
            <person name="Wu C.I."/>
            <person name="Wu G."/>
            <person name="Yamamoto D."/>
            <person name="Yang H.P."/>
            <person name="Yang S.P."/>
            <person name="Yorke J.A."/>
            <person name="Yoshida K."/>
            <person name="Zdobnov E."/>
            <person name="Zhang P."/>
            <person name="Zhang Y."/>
            <person name="Zimin A.V."/>
            <person name="Baldwin J."/>
            <person name="Abdouelleil A."/>
            <person name="Abdulkadir J."/>
            <person name="Abebe A."/>
            <person name="Abera B."/>
            <person name="Abreu J."/>
            <person name="Acer S.C."/>
            <person name="Aftuck L."/>
            <person name="Alexander A."/>
            <person name="An P."/>
            <person name="Anderson E."/>
            <person name="Anderson S."/>
            <person name="Arachi H."/>
            <person name="Azer M."/>
            <person name="Bachantsang P."/>
            <person name="Barry A."/>
            <person name="Bayul T."/>
            <person name="Berlin A."/>
            <person name="Bessette D."/>
            <person name="Bloom T."/>
            <person name="Blye J."/>
            <person name="Boguslavskiy L."/>
            <person name="Bonnet C."/>
            <person name="Boukhgalter B."/>
            <person name="Bourzgui I."/>
            <person name="Brown A."/>
            <person name="Cahill P."/>
            <person name="Channer S."/>
            <person name="Cheshatsang Y."/>
            <person name="Chuda L."/>
            <person name="Citroen M."/>
            <person name="Collymore A."/>
            <person name="Cooke P."/>
            <person name="Costello M."/>
            <person name="D'Aco K."/>
            <person name="Daza R."/>
            <person name="De Haan G."/>
            <person name="DeGray S."/>
            <person name="DeMaso C."/>
            <person name="Dhargay N."/>
            <person name="Dooley K."/>
            <person name="Dooley E."/>
            <person name="Doricent M."/>
            <person name="Dorje P."/>
            <person name="Dorjee K."/>
            <person name="Dupes A."/>
            <person name="Elong R."/>
            <person name="Falk J."/>
            <person name="Farina A."/>
            <person name="Faro S."/>
            <person name="Ferguson D."/>
            <person name="Fisher S."/>
            <person name="Foley C.D."/>
            <person name="Franke A."/>
            <person name="Friedrich D."/>
            <person name="Gadbois L."/>
            <person name="Gearin G."/>
            <person name="Gearin C.R."/>
            <person name="Giannoukos G."/>
            <person name="Goode T."/>
            <person name="Graham J."/>
            <person name="Grandbois E."/>
            <person name="Grewal S."/>
            <person name="Gyaltsen K."/>
            <person name="Hafez N."/>
            <person name="Hagos B."/>
            <person name="Hall J."/>
            <person name="Henson C."/>
            <person name="Hollinger A."/>
            <person name="Honan T."/>
            <person name="Huard M.D."/>
            <person name="Hughes L."/>
            <person name="Hurhula B."/>
            <person name="Husby M.E."/>
            <person name="Kamat A."/>
            <person name="Kanga B."/>
            <person name="Kashin S."/>
            <person name="Khazanovich D."/>
            <person name="Kisner P."/>
            <person name="Lance K."/>
            <person name="Lara M."/>
            <person name="Lee W."/>
            <person name="Lennon N."/>
            <person name="Letendre F."/>
            <person name="LeVine R."/>
            <person name="Lipovsky A."/>
            <person name="Liu X."/>
            <person name="Liu J."/>
            <person name="Liu S."/>
            <person name="Lokyitsang T."/>
            <person name="Lokyitsang Y."/>
            <person name="Lubonja R."/>
            <person name="Lui A."/>
            <person name="MacDonald P."/>
            <person name="Magnisalis V."/>
            <person name="Maru K."/>
            <person name="Matthews C."/>
            <person name="McCusker W."/>
            <person name="McDonough S."/>
            <person name="Mehta T."/>
            <person name="Meldrim J."/>
            <person name="Meneus L."/>
            <person name="Mihai O."/>
            <person name="Mihalev A."/>
            <person name="Mihova T."/>
            <person name="Mittelman R."/>
            <person name="Mlenga V."/>
            <person name="Montmayeur A."/>
            <person name="Mulrain L."/>
            <person name="Navidi A."/>
            <person name="Naylor J."/>
            <person name="Negash T."/>
            <person name="Nguyen T."/>
            <person name="Nguyen N."/>
            <person name="Nicol R."/>
            <person name="Norbu C."/>
            <person name="Norbu N."/>
            <person name="Novod N."/>
            <person name="O'Neill B."/>
            <person name="Osman S."/>
            <person name="Markiewicz E."/>
            <person name="Oyono O.L."/>
            <person name="Patti C."/>
            <person name="Phunkhang P."/>
            <person name="Pierre F."/>
            <person name="Priest M."/>
            <person name="Raghuraman S."/>
            <person name="Rege F."/>
            <person name="Reyes R."/>
            <person name="Rise C."/>
            <person name="Rogov P."/>
            <person name="Ross K."/>
            <person name="Ryan E."/>
            <person name="Settipalli S."/>
            <person name="Shea T."/>
            <person name="Sherpa N."/>
            <person name="Shi L."/>
            <person name="Shih D."/>
            <person name="Sparrow T."/>
            <person name="Spaulding J."/>
            <person name="Stalker J."/>
            <person name="Stange-Thomann N."/>
            <person name="Stavropoulos S."/>
            <person name="Stone C."/>
            <person name="Strader C."/>
            <person name="Tesfaye S."/>
            <person name="Thomson T."/>
            <person name="Thoulutsang Y."/>
            <person name="Thoulutsang D."/>
            <person name="Topham K."/>
            <person name="Topping I."/>
            <person name="Tsamla T."/>
            <person name="Vassiliev H."/>
            <person name="Vo A."/>
            <person name="Wangchuk T."/>
            <person name="Wangdi T."/>
            <person name="Weiand M."/>
            <person name="Wilkinson J."/>
            <person name="Wilson A."/>
            <person name="Yadav S."/>
            <person name="Young G."/>
            <person name="Yu Q."/>
            <person name="Zembek L."/>
            <person name="Zhong D."/>
            <person name="Zimmer A."/>
            <person name="Zwirko Z."/>
            <person name="Jaffe D.B."/>
            <person name="Alvarez P."/>
            <person name="Brockman W."/>
            <person name="Butler J."/>
            <person name="Chin C."/>
            <person name="Gnerre S."/>
            <person name="Grabherr M."/>
            <person name="Kleber M."/>
            <person name="Mauceli E."/>
            <person name="MacCallum I."/>
        </authorList>
    </citation>
    <scope>NUCLEOTIDE SEQUENCE [LARGE SCALE GENOMIC DNA]</scope>
    <source>
        <strain evidence="12">Rob3c / Tucson 14021-0248.25</strain>
    </source>
</reference>
<gene>
    <name evidence="11" type="primary">Dsec\GM26659</name>
    <name evidence="11" type="ORF">Dsec_GM26659</name>
</gene>
<evidence type="ECO:0000256" key="2">
    <source>
        <dbReference type="ARBA" id="ARBA00022475"/>
    </source>
</evidence>
<dbReference type="GO" id="GO:0005886">
    <property type="term" value="C:plasma membrane"/>
    <property type="evidence" value="ECO:0007669"/>
    <property type="project" value="UniProtKB-SubCell"/>
</dbReference>
<dbReference type="HOGENOM" id="CLU_033399_8_1_1"/>
<feature type="transmembrane region" description="Helical" evidence="10">
    <location>
        <begin position="138"/>
        <end position="159"/>
    </location>
</feature>
<evidence type="ECO:0000256" key="1">
    <source>
        <dbReference type="ARBA" id="ARBA00004651"/>
    </source>
</evidence>
<dbReference type="InterPro" id="IPR004117">
    <property type="entry name" value="7tm6_olfct_rcpt"/>
</dbReference>
<comment type="similarity">
    <text evidence="10">Belongs to the insect chemoreceptor superfamily. Heteromeric odorant receptor channel (TC 1.A.69) family.</text>
</comment>
<protein>
    <recommendedName>
        <fullName evidence="10">Odorant receptor</fullName>
    </recommendedName>
</protein>
<evidence type="ECO:0000256" key="10">
    <source>
        <dbReference type="RuleBase" id="RU351113"/>
    </source>
</evidence>
<sequence length="445" mass="50673">MFIIDSLSFYRPFWICMRLLVPTFFKDSSRPVQLYVVLLHILVTLWFPLHLLLHLLLLPSTADFFKNLTMSLTCVACSLKHVAHLYHLPQIVEIESLIKHFGMIYAVFLFGVLVQVISGKWELLYPAYFPFDLESNRLLGAVALGYQVFSMLVEGFQALGNDTYTPLTLCLLAGHIHLWSIRMGQLGYFEEEAATIHQRLLEYIEQHKLLVRFHNLVSRTISEVQLVQLGGCGATLCIIVSYMLFFVGDTISLVYYLVFFGVVCVQLFPSCYFASEVAEEVERLPYAIFSSRWYDQSRDHRFDLLIFTQLTLGNRGWVIKAGGLIELNLNAFFATLKMAYSLFAVVVRAKVDDEPFARNANEEKPLALHAGKVRWTTDCISVQESGAGQTLAHTCPRTRGKKEWDVAKDTQRTLPRQFIDANATMSVRTNCLNVCDVNGTQSFKS</sequence>
<dbReference type="PANTHER" id="PTHR21137:SF35">
    <property type="entry name" value="ODORANT RECEPTOR 19A-RELATED"/>
    <property type="match status" value="1"/>
</dbReference>
<evidence type="ECO:0000256" key="9">
    <source>
        <dbReference type="ARBA" id="ARBA00023224"/>
    </source>
</evidence>
<keyword evidence="8 10" id="KW-0675">Receptor</keyword>
<dbReference type="EMBL" id="CH480831">
    <property type="protein sequence ID" value="EDW45857.1"/>
    <property type="molecule type" value="Genomic_DNA"/>
</dbReference>
<dbReference type="Pfam" id="PF02949">
    <property type="entry name" value="7tm_6"/>
    <property type="match status" value="1"/>
</dbReference>
<keyword evidence="2" id="KW-1003">Cell membrane</keyword>
<dbReference type="GO" id="GO:0005549">
    <property type="term" value="F:odorant binding"/>
    <property type="evidence" value="ECO:0007669"/>
    <property type="project" value="InterPro"/>
</dbReference>
<evidence type="ECO:0000256" key="3">
    <source>
        <dbReference type="ARBA" id="ARBA00022606"/>
    </source>
</evidence>
<name>B4IE30_DROSE</name>
<evidence type="ECO:0000256" key="7">
    <source>
        <dbReference type="ARBA" id="ARBA00023136"/>
    </source>
</evidence>
<feature type="transmembrane region" description="Helical" evidence="10">
    <location>
        <begin position="226"/>
        <end position="247"/>
    </location>
</feature>
<feature type="transmembrane region" description="Helical" evidence="10">
    <location>
        <begin position="34"/>
        <end position="56"/>
    </location>
</feature>
<evidence type="ECO:0000313" key="12">
    <source>
        <dbReference type="Proteomes" id="UP000001292"/>
    </source>
</evidence>
<dbReference type="STRING" id="7238.B4IE30"/>
<evidence type="ECO:0000256" key="6">
    <source>
        <dbReference type="ARBA" id="ARBA00022989"/>
    </source>
</evidence>
<comment type="subcellular location">
    <subcellularLocation>
        <location evidence="1 10">Cell membrane</location>
        <topology evidence="1 10">Multi-pass membrane protein</topology>
    </subcellularLocation>
</comment>
<organism evidence="12">
    <name type="scientific">Drosophila sechellia</name>
    <name type="common">Fruit fly</name>
    <dbReference type="NCBI Taxonomy" id="7238"/>
    <lineage>
        <taxon>Eukaryota</taxon>
        <taxon>Metazoa</taxon>
        <taxon>Ecdysozoa</taxon>
        <taxon>Arthropoda</taxon>
        <taxon>Hexapoda</taxon>
        <taxon>Insecta</taxon>
        <taxon>Pterygota</taxon>
        <taxon>Neoptera</taxon>
        <taxon>Endopterygota</taxon>
        <taxon>Diptera</taxon>
        <taxon>Brachycera</taxon>
        <taxon>Muscomorpha</taxon>
        <taxon>Ephydroidea</taxon>
        <taxon>Drosophilidae</taxon>
        <taxon>Drosophila</taxon>
        <taxon>Sophophora</taxon>
    </lineage>
</organism>
<evidence type="ECO:0000256" key="4">
    <source>
        <dbReference type="ARBA" id="ARBA00022692"/>
    </source>
</evidence>
<dbReference type="PhylomeDB" id="B4IE30"/>
<proteinExistence type="inferred from homology"/>
<dbReference type="GO" id="GO:0007165">
    <property type="term" value="P:signal transduction"/>
    <property type="evidence" value="ECO:0007669"/>
    <property type="project" value="UniProtKB-KW"/>
</dbReference>
<evidence type="ECO:0000313" key="11">
    <source>
        <dbReference type="EMBL" id="EDW45857.1"/>
    </source>
</evidence>
<keyword evidence="5 10" id="KW-0552">Olfaction</keyword>
<evidence type="ECO:0000256" key="5">
    <source>
        <dbReference type="ARBA" id="ARBA00022725"/>
    </source>
</evidence>
<keyword evidence="12" id="KW-1185">Reference proteome</keyword>
<keyword evidence="7 10" id="KW-0472">Membrane</keyword>
<dbReference type="OMA" id="AIFSSRW"/>
<dbReference type="PANTHER" id="PTHR21137">
    <property type="entry name" value="ODORANT RECEPTOR"/>
    <property type="match status" value="1"/>
</dbReference>
<keyword evidence="9 10" id="KW-0807">Transducer</keyword>
<keyword evidence="4 10" id="KW-0812">Transmembrane</keyword>
<keyword evidence="6 10" id="KW-1133">Transmembrane helix</keyword>
<feature type="transmembrane region" description="Helical" evidence="10">
    <location>
        <begin position="253"/>
        <end position="274"/>
    </location>
</feature>
<keyword evidence="3 10" id="KW-0716">Sensory transduction</keyword>